<keyword evidence="1" id="KW-0472">Membrane</keyword>
<sequence length="256" mass="26241">MENRDNYFSPWAARTFGFILLWAFVAYGGGDSWMVSLRAKHLSSLSFSGPVAHEVASAGFLLLSNSLGVVLLGALLFPLLWHHGAPGVAAGYLATRVAEALLLAAGVVAQLLLVPLSAARLTGDGGSAEGSAAPRTGGGRGGGGVSRADLADLLVSANFYCFQIAMLALGLGSLPVCLLLLRRRLLPAWMAAWGLLGYSLLATGCVAELHGAREGTGVALAIPGGLWEMALGLWLLARGGFLPGNSGGASSAKKQS</sequence>
<organism evidence="2 3">
    <name type="scientific">Chlamydomonas schloesseri</name>
    <dbReference type="NCBI Taxonomy" id="2026947"/>
    <lineage>
        <taxon>Eukaryota</taxon>
        <taxon>Viridiplantae</taxon>
        <taxon>Chlorophyta</taxon>
        <taxon>core chlorophytes</taxon>
        <taxon>Chlorophyceae</taxon>
        <taxon>CS clade</taxon>
        <taxon>Chlamydomonadales</taxon>
        <taxon>Chlamydomonadaceae</taxon>
        <taxon>Chlamydomonas</taxon>
    </lineage>
</organism>
<keyword evidence="1" id="KW-0812">Transmembrane</keyword>
<gene>
    <name evidence="2" type="ORF">HYH02_013716</name>
</gene>
<evidence type="ECO:0008006" key="4">
    <source>
        <dbReference type="Google" id="ProtNLM"/>
    </source>
</evidence>
<reference evidence="2" key="1">
    <citation type="journal article" date="2020" name="bioRxiv">
        <title>Comparative genomics of Chlamydomonas.</title>
        <authorList>
            <person name="Craig R.J."/>
            <person name="Hasan A.R."/>
            <person name="Ness R.W."/>
            <person name="Keightley P.D."/>
        </authorList>
    </citation>
    <scope>NUCLEOTIDE SEQUENCE</scope>
    <source>
        <strain evidence="2">CCAP 11/173</strain>
    </source>
</reference>
<dbReference type="Pfam" id="PF14329">
    <property type="entry name" value="DUF4386"/>
    <property type="match status" value="1"/>
</dbReference>
<accession>A0A835SY23</accession>
<dbReference type="Proteomes" id="UP000613740">
    <property type="component" value="Unassembled WGS sequence"/>
</dbReference>
<feature type="transmembrane region" description="Helical" evidence="1">
    <location>
        <begin position="93"/>
        <end position="113"/>
    </location>
</feature>
<evidence type="ECO:0000256" key="1">
    <source>
        <dbReference type="SAM" id="Phobius"/>
    </source>
</evidence>
<feature type="transmembrane region" description="Helical" evidence="1">
    <location>
        <begin position="157"/>
        <end position="181"/>
    </location>
</feature>
<name>A0A835SY23_9CHLO</name>
<dbReference type="InterPro" id="IPR025495">
    <property type="entry name" value="DUF4386"/>
</dbReference>
<evidence type="ECO:0000313" key="3">
    <source>
        <dbReference type="Proteomes" id="UP000613740"/>
    </source>
</evidence>
<keyword evidence="1" id="KW-1133">Transmembrane helix</keyword>
<protein>
    <recommendedName>
        <fullName evidence="4">DUF4386 domain-containing protein</fullName>
    </recommendedName>
</protein>
<dbReference type="EMBL" id="JAEHOD010000079">
    <property type="protein sequence ID" value="KAG2430354.1"/>
    <property type="molecule type" value="Genomic_DNA"/>
</dbReference>
<evidence type="ECO:0000313" key="2">
    <source>
        <dbReference type="EMBL" id="KAG2430354.1"/>
    </source>
</evidence>
<feature type="transmembrane region" description="Helical" evidence="1">
    <location>
        <begin position="218"/>
        <end position="237"/>
    </location>
</feature>
<keyword evidence="3" id="KW-1185">Reference proteome</keyword>
<proteinExistence type="predicted"/>
<feature type="transmembrane region" description="Helical" evidence="1">
    <location>
        <begin position="12"/>
        <end position="35"/>
    </location>
</feature>
<dbReference type="OrthoDB" id="547559at2759"/>
<dbReference type="AlphaFoldDB" id="A0A835SY23"/>
<feature type="transmembrane region" description="Helical" evidence="1">
    <location>
        <begin position="55"/>
        <end position="81"/>
    </location>
</feature>
<comment type="caution">
    <text evidence="2">The sequence shown here is derived from an EMBL/GenBank/DDBJ whole genome shotgun (WGS) entry which is preliminary data.</text>
</comment>
<feature type="transmembrane region" description="Helical" evidence="1">
    <location>
        <begin position="188"/>
        <end position="212"/>
    </location>
</feature>